<sequence>MPINDHGVISRITSGVCRFSCKKYNIFSLLYFIFTLCDRNLRYNANEMGFYKENFTKKYEKLSVENCLSIYNLHVAGCFTEYDLKECQIYTEDKKRYILGLVEAECFEKMLNMTGVPIENEYNLDFGNRRVFLVNYKLKEKDVYQDVFDFVKTTASFNKIDLQRSSYVDYKKLIKKTFVDTRARFIADFLEKKDRIRLPPDYQQLKNLNKD</sequence>
<dbReference type="EMBL" id="SBJO01000513">
    <property type="protein sequence ID" value="KAF9760810.1"/>
    <property type="molecule type" value="Genomic_DNA"/>
</dbReference>
<dbReference type="Proteomes" id="UP000740883">
    <property type="component" value="Unassembled WGS sequence"/>
</dbReference>
<evidence type="ECO:0000313" key="2">
    <source>
        <dbReference type="Proteomes" id="UP000740883"/>
    </source>
</evidence>
<proteinExistence type="predicted"/>
<organism evidence="1 2">
    <name type="scientific">Nosema granulosis</name>
    <dbReference type="NCBI Taxonomy" id="83296"/>
    <lineage>
        <taxon>Eukaryota</taxon>
        <taxon>Fungi</taxon>
        <taxon>Fungi incertae sedis</taxon>
        <taxon>Microsporidia</taxon>
        <taxon>Nosematidae</taxon>
        <taxon>Nosema</taxon>
    </lineage>
</organism>
<evidence type="ECO:0000313" key="1">
    <source>
        <dbReference type="EMBL" id="KAF9760810.1"/>
    </source>
</evidence>
<accession>A0A9P6GY82</accession>
<feature type="non-terminal residue" evidence="1">
    <location>
        <position position="211"/>
    </location>
</feature>
<reference evidence="1 2" key="1">
    <citation type="journal article" date="2020" name="Genome Biol. Evol.">
        <title>Comparative genomics of strictly vertically transmitted, feminizing microsporidia endosymbionts of amphipod crustaceans.</title>
        <authorList>
            <person name="Cormier A."/>
            <person name="Chebbi M.A."/>
            <person name="Giraud I."/>
            <person name="Wattier R."/>
            <person name="Teixeira M."/>
            <person name="Gilbert C."/>
            <person name="Rigaud T."/>
            <person name="Cordaux R."/>
        </authorList>
    </citation>
    <scope>NUCLEOTIDE SEQUENCE [LARGE SCALE GENOMIC DNA]</scope>
    <source>
        <strain evidence="1 2">Ou3-Ou53</strain>
    </source>
</reference>
<keyword evidence="2" id="KW-1185">Reference proteome</keyword>
<dbReference type="AlphaFoldDB" id="A0A9P6GY82"/>
<name>A0A9P6GY82_9MICR</name>
<comment type="caution">
    <text evidence="1">The sequence shown here is derived from an EMBL/GenBank/DDBJ whole genome shotgun (WGS) entry which is preliminary data.</text>
</comment>
<gene>
    <name evidence="1" type="ORF">NGRA_3014</name>
</gene>
<protein>
    <submittedName>
        <fullName evidence="1">Uncharacterized protein</fullName>
    </submittedName>
</protein>